<sequence>MQPRSVAAVSVVDVQKRRNPSKHYVFIISVLYSDSSSQLLYRRYNHFFNLQMKLLDLFPEEGGERDPKHRIIPLLPGKVVFGRSQVRDVAVRRLKHLDNYCQALVRLPPRISQSEEVLKFFEPKPEDLNPPKEDSSFLTPGVECGDAMSGDECLCVFVVAADYQRQENTEISLRAGERVEVIEKNDTGWWFVSTAEEQGWVPATYLISLAEQKERRTKKGNSAGRYVTVQAYSSSGRDELGFERGVTVEVIQKNQEGWWFIRSEGREGWAPASYLRKVEEDVAPGNQTASVETGEESAIGPVEIIGNLMEISNLLNRRPASDTYSADDTHSYSECDTNSDSHFSAESTEELYTSVDISHITINDTHNTINNTHAVIDTHTDDLNAGVDRTSTHTHSDRDADSSSGQHTHTTASEAPDTTVCVSVPEMSVCSAVQKTHTPAIARVTPQRFHSVENGSSSIRDKPLPRRENSLGFQLPQPPDAPSVDVEYYTIAEFHSCLSDGISFGGGEKAEVIKKNSGGWWYVQIGDKEGWAPCSYMDKRKKPSLSRKTSTLTRPKVPPPAPPIKKQTSLPCMESDVMTLDKICVYEEPEYDVPAVGLEPEHAFLPADAKAPHSSPYWLGAEVPGREEQFIYDSNTSGISHSSNRGRQRPVWDPPEYDAPTIEFSSVSFSQEEQDEGSKPKPILRPKPSNPDFSSLRQSLKPTNQQNQNQSRSSRASGLSQSDSASSLGDSHTFKLSVNTEAEVTRPCLSVSAEGEVMASQLSVSAKAEVTPPRLHTRTETEATPLQLYRSTAQFQHSAPGELSLPAGVIVEVLEKQQSGWWFVRWGAQEGWVPTYFLEPITHTLIAGVRNGESDREKAEQTGSNNRGTIGGTVRLQEGNSNSKDNASVAVDYASVTKDKNTIANENPGPRWKNESPGPQMTRRVQSGSARSIPVSMVKPKPHLIHNNLREEYVTVADYSGNTESMGFPAGTRLEVLEKNTNGWWYCRTLDSLHTRRGWVPSNFLEKKT</sequence>
<feature type="domain" description="SH3" evidence="5">
    <location>
        <begin position="221"/>
        <end position="280"/>
    </location>
</feature>
<feature type="compositionally biased region" description="Polar residues" evidence="4">
    <location>
        <begin position="402"/>
        <end position="413"/>
    </location>
</feature>
<protein>
    <submittedName>
        <fullName evidence="7">SH3 and PX domain-containing protein 2A-like</fullName>
    </submittedName>
</protein>
<dbReference type="GO" id="GO:0016176">
    <property type="term" value="F:superoxide-generating NADPH oxidase activator activity"/>
    <property type="evidence" value="ECO:0007669"/>
    <property type="project" value="TreeGrafter"/>
</dbReference>
<dbReference type="InterPro" id="IPR001683">
    <property type="entry name" value="PX_dom"/>
</dbReference>
<feature type="region of interest" description="Disordered" evidence="4">
    <location>
        <begin position="899"/>
        <end position="932"/>
    </location>
</feature>
<dbReference type="Gene3D" id="2.30.30.40">
    <property type="entry name" value="SH3 Domains"/>
    <property type="match status" value="5"/>
</dbReference>
<comment type="caution">
    <text evidence="7">The sequence shown here is derived from an EMBL/GenBank/DDBJ whole genome shotgun (WGS) entry which is preliminary data.</text>
</comment>
<dbReference type="SUPFAM" id="SSF50044">
    <property type="entry name" value="SH3-domain"/>
    <property type="match status" value="5"/>
</dbReference>
<dbReference type="InterPro" id="IPR036028">
    <property type="entry name" value="SH3-like_dom_sf"/>
</dbReference>
<dbReference type="InterPro" id="IPR036871">
    <property type="entry name" value="PX_dom_sf"/>
</dbReference>
<evidence type="ECO:0000259" key="6">
    <source>
        <dbReference type="PROSITE" id="PS50195"/>
    </source>
</evidence>
<evidence type="ECO:0000256" key="2">
    <source>
        <dbReference type="ARBA" id="ARBA00022737"/>
    </source>
</evidence>
<feature type="domain" description="SH3" evidence="5">
    <location>
        <begin position="152"/>
        <end position="211"/>
    </location>
</feature>
<evidence type="ECO:0000256" key="4">
    <source>
        <dbReference type="SAM" id="MobiDB-lite"/>
    </source>
</evidence>
<dbReference type="InterPro" id="IPR035452">
    <property type="entry name" value="SH3PXD2A_SH3_2"/>
</dbReference>
<dbReference type="SMART" id="SM00326">
    <property type="entry name" value="SH3"/>
    <property type="match status" value="5"/>
</dbReference>
<dbReference type="InterPro" id="IPR035450">
    <property type="entry name" value="SH3PXD2A_SH3_1"/>
</dbReference>
<feature type="region of interest" description="Disordered" evidence="4">
    <location>
        <begin position="852"/>
        <end position="885"/>
    </location>
</feature>
<feature type="domain" description="SH3" evidence="5">
    <location>
        <begin position="948"/>
        <end position="1009"/>
    </location>
</feature>
<dbReference type="Proteomes" id="UP000752171">
    <property type="component" value="Unassembled WGS sequence"/>
</dbReference>
<feature type="compositionally biased region" description="Polar residues" evidence="4">
    <location>
        <begin position="635"/>
        <end position="645"/>
    </location>
</feature>
<feature type="compositionally biased region" description="Basic and acidic residues" evidence="4">
    <location>
        <begin position="390"/>
        <end position="401"/>
    </location>
</feature>
<dbReference type="FunFam" id="2.30.30.40:FF:000020">
    <property type="entry name" value="SH3 and PX domain-containing protein 2A"/>
    <property type="match status" value="1"/>
</dbReference>
<feature type="region of interest" description="Disordered" evidence="4">
    <location>
        <begin position="385"/>
        <end position="419"/>
    </location>
</feature>
<dbReference type="PANTHER" id="PTHR15706:SF2">
    <property type="entry name" value="SH3 AND PX DOMAIN-CONTAINING PROTEIN 2A"/>
    <property type="match status" value="1"/>
</dbReference>
<name>A0A8T2L9B7_ASTMX</name>
<dbReference type="AlphaFoldDB" id="A0A8T2L9B7"/>
<dbReference type="PROSITE" id="PS50195">
    <property type="entry name" value="PX"/>
    <property type="match status" value="1"/>
</dbReference>
<evidence type="ECO:0000256" key="1">
    <source>
        <dbReference type="ARBA" id="ARBA00022443"/>
    </source>
</evidence>
<dbReference type="CDD" id="cd12077">
    <property type="entry name" value="SH3_Tks5_2"/>
    <property type="match status" value="1"/>
</dbReference>
<feature type="compositionally biased region" description="Polar residues" evidence="4">
    <location>
        <begin position="334"/>
        <end position="344"/>
    </location>
</feature>
<dbReference type="Pfam" id="PF00018">
    <property type="entry name" value="SH3_1"/>
    <property type="match status" value="3"/>
</dbReference>
<dbReference type="EMBL" id="JAICCE010000014">
    <property type="protein sequence ID" value="KAG9268233.1"/>
    <property type="molecule type" value="Genomic_DNA"/>
</dbReference>
<organism evidence="7 8">
    <name type="scientific">Astyanax mexicanus</name>
    <name type="common">Blind cave fish</name>
    <name type="synonym">Astyanax fasciatus mexicanus</name>
    <dbReference type="NCBI Taxonomy" id="7994"/>
    <lineage>
        <taxon>Eukaryota</taxon>
        <taxon>Metazoa</taxon>
        <taxon>Chordata</taxon>
        <taxon>Craniata</taxon>
        <taxon>Vertebrata</taxon>
        <taxon>Euteleostomi</taxon>
        <taxon>Actinopterygii</taxon>
        <taxon>Neopterygii</taxon>
        <taxon>Teleostei</taxon>
        <taxon>Ostariophysi</taxon>
        <taxon>Characiformes</taxon>
        <taxon>Characoidei</taxon>
        <taxon>Acestrorhamphidae</taxon>
        <taxon>Acestrorhamphinae</taxon>
        <taxon>Astyanax</taxon>
    </lineage>
</organism>
<dbReference type="Pfam" id="PF07653">
    <property type="entry name" value="SH3_2"/>
    <property type="match status" value="2"/>
</dbReference>
<feature type="region of interest" description="Disordered" evidence="4">
    <location>
        <begin position="448"/>
        <end position="479"/>
    </location>
</feature>
<dbReference type="SMART" id="SM00312">
    <property type="entry name" value="PX"/>
    <property type="match status" value="1"/>
</dbReference>
<proteinExistence type="predicted"/>
<evidence type="ECO:0000259" key="5">
    <source>
        <dbReference type="PROSITE" id="PS50002"/>
    </source>
</evidence>
<keyword evidence="2" id="KW-0677">Repeat</keyword>
<feature type="compositionally biased region" description="Polar residues" evidence="4">
    <location>
        <begin position="691"/>
        <end position="703"/>
    </location>
</feature>
<evidence type="ECO:0000313" key="7">
    <source>
        <dbReference type="EMBL" id="KAG9268233.1"/>
    </source>
</evidence>
<dbReference type="Pfam" id="PF00787">
    <property type="entry name" value="PX"/>
    <property type="match status" value="1"/>
</dbReference>
<dbReference type="PANTHER" id="PTHR15706">
    <property type="entry name" value="SH3 MULTIPLE DOMAIN"/>
    <property type="match status" value="1"/>
</dbReference>
<keyword evidence="1 3" id="KW-0728">SH3 domain</keyword>
<feature type="region of interest" description="Disordered" evidence="4">
    <location>
        <begin position="635"/>
        <end position="731"/>
    </location>
</feature>
<dbReference type="InterPro" id="IPR051228">
    <property type="entry name" value="NADPH_Oxidase/PX-Domain"/>
</dbReference>
<dbReference type="Gene3D" id="3.30.1520.10">
    <property type="entry name" value="Phox-like domain"/>
    <property type="match status" value="1"/>
</dbReference>
<dbReference type="FunFam" id="2.30.30.40:FF:000042">
    <property type="entry name" value="SH3 and PX domain-containing protein 2A"/>
    <property type="match status" value="1"/>
</dbReference>
<dbReference type="GO" id="GO:0042554">
    <property type="term" value="P:superoxide anion generation"/>
    <property type="evidence" value="ECO:0007669"/>
    <property type="project" value="TreeGrafter"/>
</dbReference>
<dbReference type="PROSITE" id="PS50002">
    <property type="entry name" value="SH3"/>
    <property type="match status" value="5"/>
</dbReference>
<dbReference type="CDD" id="cd12074">
    <property type="entry name" value="SH3_Tks5_1"/>
    <property type="match status" value="1"/>
</dbReference>
<dbReference type="SUPFAM" id="SSF64268">
    <property type="entry name" value="PX domain"/>
    <property type="match status" value="1"/>
</dbReference>
<evidence type="ECO:0000256" key="3">
    <source>
        <dbReference type="PROSITE-ProRule" id="PRU00192"/>
    </source>
</evidence>
<evidence type="ECO:0000313" key="8">
    <source>
        <dbReference type="Proteomes" id="UP000752171"/>
    </source>
</evidence>
<gene>
    <name evidence="7" type="primary">SH3PXD2A</name>
    <name evidence="7" type="ORF">AMEX_G17182</name>
</gene>
<feature type="region of interest" description="Disordered" evidence="4">
    <location>
        <begin position="321"/>
        <end position="344"/>
    </location>
</feature>
<feature type="domain" description="SH3" evidence="5">
    <location>
        <begin position="784"/>
        <end position="843"/>
    </location>
</feature>
<feature type="compositionally biased region" description="Low complexity" evidence="4">
    <location>
        <begin position="704"/>
        <end position="731"/>
    </location>
</feature>
<accession>A0A8T2L9B7</accession>
<dbReference type="InterPro" id="IPR001452">
    <property type="entry name" value="SH3_domain"/>
</dbReference>
<feature type="compositionally biased region" description="Basic and acidic residues" evidence="4">
    <location>
        <begin position="459"/>
        <end position="469"/>
    </location>
</feature>
<feature type="domain" description="SH3" evidence="5">
    <location>
        <begin position="483"/>
        <end position="542"/>
    </location>
</feature>
<reference evidence="7 8" key="1">
    <citation type="submission" date="2021-07" db="EMBL/GenBank/DDBJ databases">
        <authorList>
            <person name="Imarazene B."/>
            <person name="Zahm M."/>
            <person name="Klopp C."/>
            <person name="Cabau C."/>
            <person name="Beille S."/>
            <person name="Jouanno E."/>
            <person name="Castinel A."/>
            <person name="Lluch J."/>
            <person name="Gil L."/>
            <person name="Kuchtly C."/>
            <person name="Lopez Roques C."/>
            <person name="Donnadieu C."/>
            <person name="Parrinello H."/>
            <person name="Journot L."/>
            <person name="Du K."/>
            <person name="Schartl M."/>
            <person name="Retaux S."/>
            <person name="Guiguen Y."/>
        </authorList>
    </citation>
    <scope>NUCLEOTIDE SEQUENCE [LARGE SCALE GENOMIC DNA]</scope>
    <source>
        <strain evidence="7">Pach_M1</strain>
        <tissue evidence="7">Testis</tissue>
    </source>
</reference>
<dbReference type="GO" id="GO:0035091">
    <property type="term" value="F:phosphatidylinositol binding"/>
    <property type="evidence" value="ECO:0007669"/>
    <property type="project" value="InterPro"/>
</dbReference>
<feature type="domain" description="PX" evidence="6">
    <location>
        <begin position="4"/>
        <end position="128"/>
    </location>
</feature>
<dbReference type="GO" id="GO:0005737">
    <property type="term" value="C:cytoplasm"/>
    <property type="evidence" value="ECO:0007669"/>
    <property type="project" value="TreeGrafter"/>
</dbReference>
<feature type="region of interest" description="Disordered" evidence="4">
    <location>
        <begin position="542"/>
        <end position="568"/>
    </location>
</feature>
<feature type="compositionally biased region" description="Polar residues" evidence="4">
    <location>
        <begin position="917"/>
        <end position="930"/>
    </location>
</feature>